<dbReference type="NCBIfam" id="TIGR01135">
    <property type="entry name" value="glmS"/>
    <property type="match status" value="1"/>
</dbReference>
<evidence type="ECO:0000256" key="3">
    <source>
        <dbReference type="ARBA" id="ARBA00016090"/>
    </source>
</evidence>
<evidence type="ECO:0000259" key="9">
    <source>
        <dbReference type="PROSITE" id="PS51464"/>
    </source>
</evidence>
<dbReference type="PANTHER" id="PTHR10937:SF0">
    <property type="entry name" value="GLUTAMINE--FRUCTOSE-6-PHOSPHATE TRANSAMINASE (ISOMERIZING)"/>
    <property type="match status" value="1"/>
</dbReference>
<dbReference type="Gene3D" id="3.40.50.10490">
    <property type="entry name" value="Glucose-6-phosphate isomerase like protein, domain 1"/>
    <property type="match status" value="2"/>
</dbReference>
<dbReference type="CDD" id="cd05009">
    <property type="entry name" value="SIS_GlmS_GlmD_2"/>
    <property type="match status" value="1"/>
</dbReference>
<keyword evidence="7" id="KW-0315">Glutamine amidotransferase</keyword>
<dbReference type="EC" id="2.6.1.16" evidence="2"/>
<dbReference type="EMBL" id="JACOPG010000002">
    <property type="protein sequence ID" value="MBC5685902.1"/>
    <property type="molecule type" value="Genomic_DNA"/>
</dbReference>
<dbReference type="InterPro" id="IPR046348">
    <property type="entry name" value="SIS_dom_sf"/>
</dbReference>
<dbReference type="PANTHER" id="PTHR10937">
    <property type="entry name" value="GLUCOSAMINE--FRUCTOSE-6-PHOSPHATE AMINOTRANSFERASE, ISOMERIZING"/>
    <property type="match status" value="1"/>
</dbReference>
<proteinExistence type="predicted"/>
<organism evidence="10 11">
    <name type="scientific">Roseburia lenta</name>
    <dbReference type="NCBI Taxonomy" id="2763061"/>
    <lineage>
        <taxon>Bacteria</taxon>
        <taxon>Bacillati</taxon>
        <taxon>Bacillota</taxon>
        <taxon>Clostridia</taxon>
        <taxon>Lachnospirales</taxon>
        <taxon>Lachnospiraceae</taxon>
        <taxon>Roseburia</taxon>
    </lineage>
</organism>
<feature type="domain" description="SIS" evidence="9">
    <location>
        <begin position="453"/>
        <end position="596"/>
    </location>
</feature>
<evidence type="ECO:0000256" key="2">
    <source>
        <dbReference type="ARBA" id="ARBA00012916"/>
    </source>
</evidence>
<dbReference type="CDD" id="cd05008">
    <property type="entry name" value="SIS_GlmS_GlmD_1"/>
    <property type="match status" value="1"/>
</dbReference>
<evidence type="ECO:0000259" key="8">
    <source>
        <dbReference type="PROSITE" id="PS51278"/>
    </source>
</evidence>
<accession>A0ABR7GF48</accession>
<evidence type="ECO:0000313" key="11">
    <source>
        <dbReference type="Proteomes" id="UP000643810"/>
    </source>
</evidence>
<evidence type="ECO:0000256" key="6">
    <source>
        <dbReference type="ARBA" id="ARBA00022737"/>
    </source>
</evidence>
<dbReference type="InterPro" id="IPR017932">
    <property type="entry name" value="GATase_2_dom"/>
</dbReference>
<sequence>MCGIIGFIGNDALNGILNGLELLEYRGYDSAGFAIRRAGESQPEIHKCQGRVKDLREISPKTGDYTCGIGHTRWATHGGVSDTNAHPHRVGKVTLVHNGIVENYKELSEEYEVEDQLVSETDTEVVAALLNKFYKGDPNEAIRRTVKKLKGTYALVVMFDDIPDTIYATRNVSPIVVAKNEELTILASDPAALYEYSKEFFVLDEKCILKATKAQVSVVDFNGQEVQPKMQVVDWDAGNTGKQGYAYYMEKEINEQPEALKRILTNYLVDGSIDLGYEGAVDKMLTSFNRVCIVACGTALHAGMMGTHLFRKWLGIPVETEMASEFIYSDTVLDKDTLFIAVSQSGETIDTMEALKKAKKEGAACLAVLNVRGSSISRIADYTLYTDAGPEIAVASTKAYTTQLMIFYLLVLRCASLRGRMTEADLEHALENLRRVPDAITQVIAIKDDIHRQAKEVIMASDLFMIGRGMDYLVLLEGALKLKEISYIHSEAYAAGELKHGPIALITDGTPVIAAATQTKLISKELSNVKEIKARGANVVLLTKEELKADFAQSDEYHVIGLPNLDDEYMSFPEIVALQLYSYYVSADKGLDVDKPRNLAKVVTVE</sequence>
<name>A0ABR7GF48_9FIRM</name>
<dbReference type="InterPro" id="IPR005855">
    <property type="entry name" value="GFAT"/>
</dbReference>
<gene>
    <name evidence="10" type="primary">glmS</name>
    <name evidence="10" type="ORF">H8R94_04675</name>
</gene>
<dbReference type="PROSITE" id="PS51464">
    <property type="entry name" value="SIS"/>
    <property type="match status" value="2"/>
</dbReference>
<reference evidence="10 11" key="1">
    <citation type="submission" date="2020-08" db="EMBL/GenBank/DDBJ databases">
        <title>Genome public.</title>
        <authorList>
            <person name="Liu C."/>
            <person name="Sun Q."/>
        </authorList>
    </citation>
    <scope>NUCLEOTIDE SEQUENCE [LARGE SCALE GENOMIC DNA]</scope>
    <source>
        <strain evidence="10 11">NSJ-9</strain>
    </source>
</reference>
<keyword evidence="6" id="KW-0677">Repeat</keyword>
<comment type="caution">
    <text evidence="10">The sequence shown here is derived from an EMBL/GenBank/DDBJ whole genome shotgun (WGS) entry which is preliminary data.</text>
</comment>
<comment type="catalytic activity">
    <reaction evidence="1">
        <text>D-fructose 6-phosphate + L-glutamine = D-glucosamine 6-phosphate + L-glutamate</text>
        <dbReference type="Rhea" id="RHEA:13237"/>
        <dbReference type="ChEBI" id="CHEBI:29985"/>
        <dbReference type="ChEBI" id="CHEBI:58359"/>
        <dbReference type="ChEBI" id="CHEBI:58725"/>
        <dbReference type="ChEBI" id="CHEBI:61527"/>
        <dbReference type="EC" id="2.6.1.16"/>
    </reaction>
</comment>
<dbReference type="Pfam" id="PF13522">
    <property type="entry name" value="GATase_6"/>
    <property type="match status" value="1"/>
</dbReference>
<dbReference type="InterPro" id="IPR029055">
    <property type="entry name" value="Ntn_hydrolases_N"/>
</dbReference>
<keyword evidence="5 10" id="KW-0808">Transferase</keyword>
<evidence type="ECO:0000256" key="1">
    <source>
        <dbReference type="ARBA" id="ARBA00001031"/>
    </source>
</evidence>
<dbReference type="InterPro" id="IPR035466">
    <property type="entry name" value="GlmS/AgaS_SIS"/>
</dbReference>
<dbReference type="InterPro" id="IPR035490">
    <property type="entry name" value="GlmS/FrlB_SIS"/>
</dbReference>
<evidence type="ECO:0000256" key="7">
    <source>
        <dbReference type="ARBA" id="ARBA00022962"/>
    </source>
</evidence>
<feature type="domain" description="Glutamine amidotransferase type-2" evidence="8">
    <location>
        <begin position="2"/>
        <end position="214"/>
    </location>
</feature>
<dbReference type="InterPro" id="IPR001347">
    <property type="entry name" value="SIS_dom"/>
</dbReference>
<dbReference type="InterPro" id="IPR047084">
    <property type="entry name" value="GFAT_N"/>
</dbReference>
<protein>
    <recommendedName>
        <fullName evidence="3">Glutamine--fructose-6-phosphate aminotransferase [isomerizing]</fullName>
        <ecNumber evidence="2">2.6.1.16</ecNumber>
    </recommendedName>
</protein>
<dbReference type="Gene3D" id="3.60.20.10">
    <property type="entry name" value="Glutamine Phosphoribosylpyrophosphate, subunit 1, domain 1"/>
    <property type="match status" value="1"/>
</dbReference>
<evidence type="ECO:0000256" key="4">
    <source>
        <dbReference type="ARBA" id="ARBA00022576"/>
    </source>
</evidence>
<dbReference type="Proteomes" id="UP000643810">
    <property type="component" value="Unassembled WGS sequence"/>
</dbReference>
<feature type="domain" description="SIS" evidence="9">
    <location>
        <begin position="280"/>
        <end position="420"/>
    </location>
</feature>
<dbReference type="CDD" id="cd00714">
    <property type="entry name" value="GFAT"/>
    <property type="match status" value="1"/>
</dbReference>
<evidence type="ECO:0000256" key="5">
    <source>
        <dbReference type="ARBA" id="ARBA00022679"/>
    </source>
</evidence>
<dbReference type="NCBIfam" id="NF001484">
    <property type="entry name" value="PRK00331.1"/>
    <property type="match status" value="1"/>
</dbReference>
<dbReference type="Pfam" id="PF01380">
    <property type="entry name" value="SIS"/>
    <property type="match status" value="2"/>
</dbReference>
<evidence type="ECO:0000313" key="10">
    <source>
        <dbReference type="EMBL" id="MBC5685902.1"/>
    </source>
</evidence>
<dbReference type="PROSITE" id="PS51278">
    <property type="entry name" value="GATASE_TYPE_2"/>
    <property type="match status" value="1"/>
</dbReference>
<keyword evidence="4 10" id="KW-0032">Aminotransferase</keyword>
<dbReference type="SUPFAM" id="SSF56235">
    <property type="entry name" value="N-terminal nucleophile aminohydrolases (Ntn hydrolases)"/>
    <property type="match status" value="1"/>
</dbReference>
<dbReference type="RefSeq" id="WP_186854033.1">
    <property type="nucleotide sequence ID" value="NZ_JACOPG010000002.1"/>
</dbReference>
<keyword evidence="11" id="KW-1185">Reference proteome</keyword>
<dbReference type="SUPFAM" id="SSF53697">
    <property type="entry name" value="SIS domain"/>
    <property type="match status" value="1"/>
</dbReference>
<dbReference type="GO" id="GO:0004360">
    <property type="term" value="F:glutamine-fructose-6-phosphate transaminase (isomerizing) activity"/>
    <property type="evidence" value="ECO:0007669"/>
    <property type="project" value="UniProtKB-EC"/>
</dbReference>